<name>A0A0D0BPV5_9AGAR</name>
<dbReference type="SMART" id="SM00256">
    <property type="entry name" value="FBOX"/>
    <property type="match status" value="1"/>
</dbReference>
<dbReference type="EMBL" id="KN834793">
    <property type="protein sequence ID" value="KIK57106.1"/>
    <property type="molecule type" value="Genomic_DNA"/>
</dbReference>
<protein>
    <recommendedName>
        <fullName evidence="2">F-box domain-containing protein</fullName>
    </recommendedName>
</protein>
<dbReference type="InterPro" id="IPR001810">
    <property type="entry name" value="F-box_dom"/>
</dbReference>
<dbReference type="Pfam" id="PF12937">
    <property type="entry name" value="F-box-like"/>
    <property type="match status" value="1"/>
</dbReference>
<dbReference type="HOGENOM" id="CLU_034755_0_0_1"/>
<sequence length="569" mass="64021">MVLVRRLIPSSSRVFDSIPSASCLQMIPSLPEDIYVTIFRWLSLYDVLSVRKVCRSFYSITRLRGLWISLLRTEIWAHNIPTPPHLDVDRLNAAQLEKWVKTCLLLHRNWTSASPIVRRRRYIAVSEPQARITSLHFITLDGESCLLSFSLMSRVEPRMLTVECWELNTLKCIARRRVQWFGGYAVNSDPNGTGLTAIRTPHVEVLAFDSSASSPDSAFVTLFTLSTEARSILCLAGTTMIFRSPNNDIKMLDITRPPYEITLEDNNPAFQNQPDSFQAIIYDDYTLILRTKTLALYALHDFRAGRHPPSVPLSPVQLFEFPWRIDSCCMERQISPSSARHGHSNSNDVTSKSKPSTINILIRYSSLFPWPVNMLHHFILHPNPSYVPLSSSDGSTSISPSVSNNTNDYSSVHMTINPNNLPYEFPPVSSQTIVSPVRLFAITDMALGRYGTAVWLDSHTEDYFYHGDVGQRLAGIMLLEPSRRPSPCSYSSSFAAERYNIRGSGDEIEGREPEASTTGDQNSQRAASIVFAAHESDDWNRVAMDEGEGRVAVGSVTGEIMIDDYAEER</sequence>
<proteinExistence type="predicted"/>
<dbReference type="SUPFAM" id="SSF81383">
    <property type="entry name" value="F-box domain"/>
    <property type="match status" value="1"/>
</dbReference>
<dbReference type="CDD" id="cd09917">
    <property type="entry name" value="F-box_SF"/>
    <property type="match status" value="1"/>
</dbReference>
<feature type="compositionally biased region" description="Polar residues" evidence="1">
    <location>
        <begin position="515"/>
        <end position="525"/>
    </location>
</feature>
<accession>A0A0D0BPV5</accession>
<evidence type="ECO:0000313" key="3">
    <source>
        <dbReference type="EMBL" id="KIK57106.1"/>
    </source>
</evidence>
<dbReference type="InterPro" id="IPR036047">
    <property type="entry name" value="F-box-like_dom_sf"/>
</dbReference>
<reference evidence="3 4" key="1">
    <citation type="submission" date="2014-04" db="EMBL/GenBank/DDBJ databases">
        <title>Evolutionary Origins and Diversification of the Mycorrhizal Mutualists.</title>
        <authorList>
            <consortium name="DOE Joint Genome Institute"/>
            <consortium name="Mycorrhizal Genomics Consortium"/>
            <person name="Kohler A."/>
            <person name="Kuo A."/>
            <person name="Nagy L.G."/>
            <person name="Floudas D."/>
            <person name="Copeland A."/>
            <person name="Barry K.W."/>
            <person name="Cichocki N."/>
            <person name="Veneault-Fourrey C."/>
            <person name="LaButti K."/>
            <person name="Lindquist E.A."/>
            <person name="Lipzen A."/>
            <person name="Lundell T."/>
            <person name="Morin E."/>
            <person name="Murat C."/>
            <person name="Riley R."/>
            <person name="Ohm R."/>
            <person name="Sun H."/>
            <person name="Tunlid A."/>
            <person name="Henrissat B."/>
            <person name="Grigoriev I.V."/>
            <person name="Hibbett D.S."/>
            <person name="Martin F."/>
        </authorList>
    </citation>
    <scope>NUCLEOTIDE SEQUENCE [LARGE SCALE GENOMIC DNA]</scope>
    <source>
        <strain evidence="3 4">FD-317 M1</strain>
    </source>
</reference>
<dbReference type="OrthoDB" id="3193353at2759"/>
<dbReference type="Gene3D" id="1.20.1280.50">
    <property type="match status" value="1"/>
</dbReference>
<feature type="domain" description="F-box" evidence="2">
    <location>
        <begin position="24"/>
        <end position="70"/>
    </location>
</feature>
<gene>
    <name evidence="3" type="ORF">GYMLUDRAFT_46734</name>
</gene>
<feature type="compositionally biased region" description="Basic and acidic residues" evidence="1">
    <location>
        <begin position="504"/>
        <end position="514"/>
    </location>
</feature>
<dbReference type="PROSITE" id="PS50181">
    <property type="entry name" value="FBOX"/>
    <property type="match status" value="1"/>
</dbReference>
<evidence type="ECO:0000259" key="2">
    <source>
        <dbReference type="PROSITE" id="PS50181"/>
    </source>
</evidence>
<evidence type="ECO:0000256" key="1">
    <source>
        <dbReference type="SAM" id="MobiDB-lite"/>
    </source>
</evidence>
<evidence type="ECO:0000313" key="4">
    <source>
        <dbReference type="Proteomes" id="UP000053593"/>
    </source>
</evidence>
<feature type="region of interest" description="Disordered" evidence="1">
    <location>
        <begin position="504"/>
        <end position="525"/>
    </location>
</feature>
<dbReference type="Proteomes" id="UP000053593">
    <property type="component" value="Unassembled WGS sequence"/>
</dbReference>
<organism evidence="3 4">
    <name type="scientific">Collybiopsis luxurians FD-317 M1</name>
    <dbReference type="NCBI Taxonomy" id="944289"/>
    <lineage>
        <taxon>Eukaryota</taxon>
        <taxon>Fungi</taxon>
        <taxon>Dikarya</taxon>
        <taxon>Basidiomycota</taxon>
        <taxon>Agaricomycotina</taxon>
        <taxon>Agaricomycetes</taxon>
        <taxon>Agaricomycetidae</taxon>
        <taxon>Agaricales</taxon>
        <taxon>Marasmiineae</taxon>
        <taxon>Omphalotaceae</taxon>
        <taxon>Collybiopsis</taxon>
        <taxon>Collybiopsis luxurians</taxon>
    </lineage>
</organism>
<dbReference type="AlphaFoldDB" id="A0A0D0BPV5"/>
<keyword evidence="4" id="KW-1185">Reference proteome</keyword>